<dbReference type="RefSeq" id="WP_138748432.1">
    <property type="nucleotide sequence ID" value="NZ_VCLB01000005.1"/>
</dbReference>
<dbReference type="EMBL" id="VCLB01000005">
    <property type="protein sequence ID" value="TNB48003.1"/>
    <property type="molecule type" value="Genomic_DNA"/>
</dbReference>
<dbReference type="AlphaFoldDB" id="A0A5C4JRK1"/>
<gene>
    <name evidence="5" type="ORF">FF124_10480</name>
</gene>
<dbReference type="Pfam" id="PF02630">
    <property type="entry name" value="SCO1-SenC"/>
    <property type="match status" value="1"/>
</dbReference>
<organism evidence="5 6">
    <name type="scientific">Martelella lutilitoris</name>
    <dbReference type="NCBI Taxonomy" id="2583532"/>
    <lineage>
        <taxon>Bacteria</taxon>
        <taxon>Pseudomonadati</taxon>
        <taxon>Pseudomonadota</taxon>
        <taxon>Alphaproteobacteria</taxon>
        <taxon>Hyphomicrobiales</taxon>
        <taxon>Aurantimonadaceae</taxon>
        <taxon>Martelella</taxon>
    </lineage>
</organism>
<keyword evidence="2" id="KW-0479">Metal-binding</keyword>
<proteinExistence type="inferred from homology"/>
<accession>A0A5C4JRK1</accession>
<evidence type="ECO:0000256" key="2">
    <source>
        <dbReference type="PIRSR" id="PIRSR603782-1"/>
    </source>
</evidence>
<dbReference type="CDD" id="cd02968">
    <property type="entry name" value="SCO"/>
    <property type="match status" value="1"/>
</dbReference>
<dbReference type="PANTHER" id="PTHR12151:SF25">
    <property type="entry name" value="LINALOOL DEHYDRATASE_ISOMERASE DOMAIN-CONTAINING PROTEIN"/>
    <property type="match status" value="1"/>
</dbReference>
<keyword evidence="4" id="KW-0472">Membrane</keyword>
<protein>
    <submittedName>
        <fullName evidence="5">SCO family protein</fullName>
    </submittedName>
</protein>
<evidence type="ECO:0000256" key="4">
    <source>
        <dbReference type="SAM" id="Phobius"/>
    </source>
</evidence>
<keyword evidence="4" id="KW-0812">Transmembrane</keyword>
<keyword evidence="3" id="KW-1015">Disulfide bond</keyword>
<evidence type="ECO:0000313" key="5">
    <source>
        <dbReference type="EMBL" id="TNB48003.1"/>
    </source>
</evidence>
<comment type="similarity">
    <text evidence="1">Belongs to the SCO1/2 family.</text>
</comment>
<dbReference type="InterPro" id="IPR036249">
    <property type="entry name" value="Thioredoxin-like_sf"/>
</dbReference>
<evidence type="ECO:0000256" key="1">
    <source>
        <dbReference type="ARBA" id="ARBA00010996"/>
    </source>
</evidence>
<sequence length="198" mass="22475">MKIFRRLLWGSVIVVCGLIVWLIYEIGKTNEEMMNIPFGPEFQLTAGDGSVITQEALREKPTAIFFGFTHCPEVCPTTLYEMNGWLHEVDPDGDRINAYWITVDPERDTPEIMHRYLSNVTDRIEAISGDPDKVHEMVDEFGIYYKKVPLDPNEPDGDYTMDHNASVFLLDDGGVLKGTIAYGENPDVAMKKLENLID</sequence>
<dbReference type="Proteomes" id="UP000307874">
    <property type="component" value="Unassembled WGS sequence"/>
</dbReference>
<name>A0A5C4JRK1_9HYPH</name>
<feature type="disulfide bond" description="Redox-active" evidence="3">
    <location>
        <begin position="71"/>
        <end position="75"/>
    </location>
</feature>
<reference evidence="5 6" key="2">
    <citation type="submission" date="2019-06" db="EMBL/GenBank/DDBJ databases">
        <title>Martelella lutilitoris sp. nov., isolated from a tidal mudflat.</title>
        <authorList>
            <person name="Kim Y.-J."/>
        </authorList>
    </citation>
    <scope>NUCLEOTIDE SEQUENCE [LARGE SCALE GENOMIC DNA]</scope>
    <source>
        <strain evidence="5 6">GH2-6</strain>
    </source>
</reference>
<dbReference type="PANTHER" id="PTHR12151">
    <property type="entry name" value="ELECTRON TRANSPORT PROTIN SCO1/SENC FAMILY MEMBER"/>
    <property type="match status" value="1"/>
</dbReference>
<dbReference type="Gene3D" id="3.40.30.10">
    <property type="entry name" value="Glutaredoxin"/>
    <property type="match status" value="1"/>
</dbReference>
<feature type="transmembrane region" description="Helical" evidence="4">
    <location>
        <begin position="7"/>
        <end position="24"/>
    </location>
</feature>
<evidence type="ECO:0000256" key="3">
    <source>
        <dbReference type="PIRSR" id="PIRSR603782-2"/>
    </source>
</evidence>
<dbReference type="GO" id="GO:0046872">
    <property type="term" value="F:metal ion binding"/>
    <property type="evidence" value="ECO:0007669"/>
    <property type="project" value="UniProtKB-KW"/>
</dbReference>
<dbReference type="OrthoDB" id="9790194at2"/>
<feature type="binding site" evidence="2">
    <location>
        <position position="163"/>
    </location>
    <ligand>
        <name>Cu cation</name>
        <dbReference type="ChEBI" id="CHEBI:23378"/>
    </ligand>
</feature>
<comment type="caution">
    <text evidence="5">The sequence shown here is derived from an EMBL/GenBank/DDBJ whole genome shotgun (WGS) entry which is preliminary data.</text>
</comment>
<dbReference type="InterPro" id="IPR003782">
    <property type="entry name" value="SCO1/SenC"/>
</dbReference>
<dbReference type="SUPFAM" id="SSF52833">
    <property type="entry name" value="Thioredoxin-like"/>
    <property type="match status" value="1"/>
</dbReference>
<keyword evidence="6" id="KW-1185">Reference proteome</keyword>
<feature type="binding site" evidence="2">
    <location>
        <position position="75"/>
    </location>
    <ligand>
        <name>Cu cation</name>
        <dbReference type="ChEBI" id="CHEBI:23378"/>
    </ligand>
</feature>
<reference evidence="5 6" key="1">
    <citation type="submission" date="2019-05" db="EMBL/GenBank/DDBJ databases">
        <authorList>
            <person name="Lee S.D."/>
        </authorList>
    </citation>
    <scope>NUCLEOTIDE SEQUENCE [LARGE SCALE GENOMIC DNA]</scope>
    <source>
        <strain evidence="5 6">GH2-6</strain>
    </source>
</reference>
<evidence type="ECO:0000313" key="6">
    <source>
        <dbReference type="Proteomes" id="UP000307874"/>
    </source>
</evidence>
<keyword evidence="2" id="KW-0186">Copper</keyword>
<feature type="binding site" evidence="2">
    <location>
        <position position="71"/>
    </location>
    <ligand>
        <name>Cu cation</name>
        <dbReference type="ChEBI" id="CHEBI:23378"/>
    </ligand>
</feature>
<keyword evidence="4" id="KW-1133">Transmembrane helix</keyword>